<keyword evidence="5" id="KW-0812">Transmembrane</keyword>
<keyword evidence="2" id="KW-0804">Transcription</keyword>
<dbReference type="OrthoDB" id="3266505at2759"/>
<dbReference type="GO" id="GO:0000981">
    <property type="term" value="F:DNA-binding transcription factor activity, RNA polymerase II-specific"/>
    <property type="evidence" value="ECO:0007669"/>
    <property type="project" value="InterPro"/>
</dbReference>
<accession>A0A317WV54</accession>
<dbReference type="EMBL" id="MSFK01000011">
    <property type="protein sequence ID" value="PWY89691.1"/>
    <property type="molecule type" value="Genomic_DNA"/>
</dbReference>
<dbReference type="RefSeq" id="XP_025468602.1">
    <property type="nucleotide sequence ID" value="XM_025607495.1"/>
</dbReference>
<dbReference type="PANTHER" id="PTHR46910">
    <property type="entry name" value="TRANSCRIPTION FACTOR PDR1"/>
    <property type="match status" value="1"/>
</dbReference>
<name>A0A317WV54_9EURO</name>
<evidence type="ECO:0000256" key="2">
    <source>
        <dbReference type="ARBA" id="ARBA00023163"/>
    </source>
</evidence>
<dbReference type="PANTHER" id="PTHR46910:SF17">
    <property type="entry name" value="SCFA-RELATED"/>
    <property type="match status" value="1"/>
</dbReference>
<keyword evidence="3" id="KW-0539">Nucleus</keyword>
<sequence>MGYKHHSQASFGITKVPSACQRCRRQNLKRPCTLCVRAGARCLPGSTRWRPYQPPPVEPSSEGVPIADSLRSTPIRQSSPPSARDRDGLASAPCIPSHQSRHNRTSSSTISLLGGAFELHNAATPGHPALTAIPGAHLREVHSISPSVEDDTLSIQVDNTPEHLPPAVPPCEPSSVVNDLVSLFPSFEAASLLVDTYFDRVHWFVLIFYQDEFRQRWPKLYQPTRRPAVHHGVGFVSAFLLVIAIGLQYAGPYRRELLSKHGVDLSLRDRILSTVRSYLLDIMSLGSLEAVQTCILLGTYYLYHGAPRLAWPVCGCGLRIAQDVRNTV</sequence>
<organism evidence="6 7">
    <name type="scientific">Aspergillus sclerotioniger CBS 115572</name>
    <dbReference type="NCBI Taxonomy" id="1450535"/>
    <lineage>
        <taxon>Eukaryota</taxon>
        <taxon>Fungi</taxon>
        <taxon>Dikarya</taxon>
        <taxon>Ascomycota</taxon>
        <taxon>Pezizomycotina</taxon>
        <taxon>Eurotiomycetes</taxon>
        <taxon>Eurotiomycetidae</taxon>
        <taxon>Eurotiales</taxon>
        <taxon>Aspergillaceae</taxon>
        <taxon>Aspergillus</taxon>
        <taxon>Aspergillus subgen. Circumdati</taxon>
    </lineage>
</organism>
<evidence type="ECO:0000313" key="6">
    <source>
        <dbReference type="EMBL" id="PWY89691.1"/>
    </source>
</evidence>
<comment type="caution">
    <text evidence="6">The sequence shown here is derived from an EMBL/GenBank/DDBJ whole genome shotgun (WGS) entry which is preliminary data.</text>
</comment>
<protein>
    <recommendedName>
        <fullName evidence="8">Zn(2)-C6 fungal-type domain-containing protein</fullName>
    </recommendedName>
</protein>
<proteinExistence type="predicted"/>
<feature type="compositionally biased region" description="Polar residues" evidence="4">
    <location>
        <begin position="70"/>
        <end position="81"/>
    </location>
</feature>
<dbReference type="InterPro" id="IPR001138">
    <property type="entry name" value="Zn2Cys6_DnaBD"/>
</dbReference>
<reference evidence="6 7" key="1">
    <citation type="submission" date="2016-12" db="EMBL/GenBank/DDBJ databases">
        <title>The genomes of Aspergillus section Nigri reveals drivers in fungal speciation.</title>
        <authorList>
            <consortium name="DOE Joint Genome Institute"/>
            <person name="Vesth T.C."/>
            <person name="Nybo J."/>
            <person name="Theobald S."/>
            <person name="Brandl J."/>
            <person name="Frisvad J.C."/>
            <person name="Nielsen K.F."/>
            <person name="Lyhne E.K."/>
            <person name="Kogle M.E."/>
            <person name="Kuo A."/>
            <person name="Riley R."/>
            <person name="Clum A."/>
            <person name="Nolan M."/>
            <person name="Lipzen A."/>
            <person name="Salamov A."/>
            <person name="Henrissat B."/>
            <person name="Wiebenga A."/>
            <person name="De Vries R.P."/>
            <person name="Grigoriev I.V."/>
            <person name="Mortensen U.H."/>
            <person name="Andersen M.R."/>
            <person name="Baker S.E."/>
        </authorList>
    </citation>
    <scope>NUCLEOTIDE SEQUENCE [LARGE SCALE GENOMIC DNA]</scope>
    <source>
        <strain evidence="6 7">CBS 115572</strain>
    </source>
</reference>
<dbReference type="AlphaFoldDB" id="A0A317WV54"/>
<evidence type="ECO:0000313" key="7">
    <source>
        <dbReference type="Proteomes" id="UP000246702"/>
    </source>
</evidence>
<dbReference type="Proteomes" id="UP000246702">
    <property type="component" value="Unassembled WGS sequence"/>
</dbReference>
<dbReference type="GeneID" id="37109638"/>
<dbReference type="CDD" id="cd12148">
    <property type="entry name" value="fungal_TF_MHR"/>
    <property type="match status" value="1"/>
</dbReference>
<keyword evidence="7" id="KW-1185">Reference proteome</keyword>
<evidence type="ECO:0000256" key="5">
    <source>
        <dbReference type="SAM" id="Phobius"/>
    </source>
</evidence>
<evidence type="ECO:0000256" key="3">
    <source>
        <dbReference type="ARBA" id="ARBA00023242"/>
    </source>
</evidence>
<keyword evidence="1" id="KW-0805">Transcription regulation</keyword>
<evidence type="ECO:0000256" key="1">
    <source>
        <dbReference type="ARBA" id="ARBA00023015"/>
    </source>
</evidence>
<keyword evidence="5" id="KW-1133">Transmembrane helix</keyword>
<feature type="transmembrane region" description="Helical" evidence="5">
    <location>
        <begin position="228"/>
        <end position="250"/>
    </location>
</feature>
<dbReference type="CDD" id="cd00067">
    <property type="entry name" value="GAL4"/>
    <property type="match status" value="1"/>
</dbReference>
<dbReference type="InterPro" id="IPR050987">
    <property type="entry name" value="AtrR-like"/>
</dbReference>
<evidence type="ECO:0008006" key="8">
    <source>
        <dbReference type="Google" id="ProtNLM"/>
    </source>
</evidence>
<keyword evidence="5" id="KW-0472">Membrane</keyword>
<evidence type="ECO:0000256" key="4">
    <source>
        <dbReference type="SAM" id="MobiDB-lite"/>
    </source>
</evidence>
<dbReference type="GO" id="GO:0008270">
    <property type="term" value="F:zinc ion binding"/>
    <property type="evidence" value="ECO:0007669"/>
    <property type="project" value="InterPro"/>
</dbReference>
<feature type="region of interest" description="Disordered" evidence="4">
    <location>
        <begin position="46"/>
        <end position="107"/>
    </location>
</feature>
<gene>
    <name evidence="6" type="ORF">BO94DRAFT_43720</name>
</gene>